<dbReference type="InterPro" id="IPR009075">
    <property type="entry name" value="AcylCo_DH/oxidase_C"/>
</dbReference>
<feature type="domain" description="Acyl-CoA dehydrogenase/oxidase C-terminal" evidence="7">
    <location>
        <begin position="217"/>
        <end position="374"/>
    </location>
</feature>
<dbReference type="Gene3D" id="1.10.540.10">
    <property type="entry name" value="Acyl-CoA dehydrogenase/oxidase, N-terminal domain"/>
    <property type="match status" value="1"/>
</dbReference>
<evidence type="ECO:0000256" key="5">
    <source>
        <dbReference type="ARBA" id="ARBA00023002"/>
    </source>
</evidence>
<dbReference type="PANTHER" id="PTHR43292">
    <property type="entry name" value="ACYL-COA DEHYDROGENASE"/>
    <property type="match status" value="1"/>
</dbReference>
<feature type="domain" description="Acyl-CoA dehydrogenase/oxidase N-terminal" evidence="9">
    <location>
        <begin position="10"/>
        <end position="107"/>
    </location>
</feature>
<dbReference type="SUPFAM" id="SSF56645">
    <property type="entry name" value="Acyl-CoA dehydrogenase NM domain-like"/>
    <property type="match status" value="1"/>
</dbReference>
<dbReference type="SUPFAM" id="SSF47203">
    <property type="entry name" value="Acyl-CoA dehydrogenase C-terminal domain-like"/>
    <property type="match status" value="1"/>
</dbReference>
<dbReference type="Pfam" id="PF02771">
    <property type="entry name" value="Acyl-CoA_dh_N"/>
    <property type="match status" value="1"/>
</dbReference>
<dbReference type="FunFam" id="2.40.110.10:FF:000011">
    <property type="entry name" value="Acyl-CoA dehydrogenase FadE34"/>
    <property type="match status" value="1"/>
</dbReference>
<evidence type="ECO:0000313" key="11">
    <source>
        <dbReference type="Proteomes" id="UP000319769"/>
    </source>
</evidence>
<dbReference type="Pfam" id="PF02770">
    <property type="entry name" value="Acyl-CoA_dh_M"/>
    <property type="match status" value="1"/>
</dbReference>
<dbReference type="InterPro" id="IPR037069">
    <property type="entry name" value="AcylCoA_DH/ox_N_sf"/>
</dbReference>
<organism evidence="10 11">
    <name type="scientific">Amycolatopsis acidicola</name>
    <dbReference type="NCBI Taxonomy" id="2596893"/>
    <lineage>
        <taxon>Bacteria</taxon>
        <taxon>Bacillati</taxon>
        <taxon>Actinomycetota</taxon>
        <taxon>Actinomycetes</taxon>
        <taxon>Pseudonocardiales</taxon>
        <taxon>Pseudonocardiaceae</taxon>
        <taxon>Amycolatopsis</taxon>
    </lineage>
</organism>
<dbReference type="OrthoDB" id="3964153at2"/>
<dbReference type="InterPro" id="IPR009100">
    <property type="entry name" value="AcylCoA_DH/oxidase_NM_dom_sf"/>
</dbReference>
<evidence type="ECO:0000256" key="4">
    <source>
        <dbReference type="ARBA" id="ARBA00022827"/>
    </source>
</evidence>
<evidence type="ECO:0000256" key="1">
    <source>
        <dbReference type="ARBA" id="ARBA00001974"/>
    </source>
</evidence>
<proteinExistence type="inferred from homology"/>
<dbReference type="InterPro" id="IPR036250">
    <property type="entry name" value="AcylCo_DH-like_C"/>
</dbReference>
<feature type="domain" description="Acyl-CoA oxidase/dehydrogenase middle" evidence="8">
    <location>
        <begin position="111"/>
        <end position="205"/>
    </location>
</feature>
<comment type="cofactor">
    <cofactor evidence="1 6">
        <name>FAD</name>
        <dbReference type="ChEBI" id="CHEBI:57692"/>
    </cofactor>
</comment>
<evidence type="ECO:0000259" key="7">
    <source>
        <dbReference type="Pfam" id="PF00441"/>
    </source>
</evidence>
<reference evidence="10" key="1">
    <citation type="submission" date="2019-09" db="EMBL/GenBank/DDBJ databases">
        <authorList>
            <person name="Teo W.F.A."/>
            <person name="Duangmal K."/>
        </authorList>
    </citation>
    <scope>NUCLEOTIDE SEQUENCE [LARGE SCALE GENOMIC DNA]</scope>
    <source>
        <strain evidence="10">K81G1</strain>
    </source>
</reference>
<dbReference type="InterPro" id="IPR046373">
    <property type="entry name" value="Acyl-CoA_Oxase/DH_mid-dom_sf"/>
</dbReference>
<evidence type="ECO:0000256" key="2">
    <source>
        <dbReference type="ARBA" id="ARBA00009347"/>
    </source>
</evidence>
<protein>
    <submittedName>
        <fullName evidence="10">Acyl-CoA dehydrogenase</fullName>
    </submittedName>
</protein>
<dbReference type="InterPro" id="IPR052161">
    <property type="entry name" value="Mycobact_Acyl-CoA_DH"/>
</dbReference>
<name>A0A5N0UIL1_9PSEU</name>
<comment type="caution">
    <text evidence="10">The sequence shown here is derived from an EMBL/GenBank/DDBJ whole genome shotgun (WGS) entry which is preliminary data.</text>
</comment>
<dbReference type="RefSeq" id="WP_144761730.1">
    <property type="nucleotide sequence ID" value="NZ_VMNW02000169.1"/>
</dbReference>
<keyword evidence="5 6" id="KW-0560">Oxidoreductase</keyword>
<sequence length="393" mass="43417">MTTAEDLRGQVAEFLAAHDPKTTERLEFLQARFDAGLAWVHYPAGLGGQDAPRELQSVVDSEFAKAGAPDNNPRRIGIGLGMAAPTILRFGTDEQKRRYLRPLWTGEEVWCQLFSEPGAGSDLAALGTRAVRDGDDWVVNGQKVWTSVAHIARFAILVTRSNPDVPKHRGMTYFVCDMSDPGVDVRPLRQLTGEAEFNEVFLSNVRIPDSSRLGEVGEGWKVAQTTLMNERVAIGGNAMPREGGLIGMVAKTWRDRPELRTPDLHDRLLKLWVDAEALRLAGSRLRQQLAVGAPGPEGSAMKLGFAKLQQALTGLEVELAGEDGLRYDDWTLRRPEKVDMIGREAGYRYLRAKGNSIEGGTSEVMRNIIAERVLGLPSEPRVDKDVAWKDLPR</sequence>
<gene>
    <name evidence="10" type="ORF">FPZ12_044810</name>
</gene>
<evidence type="ECO:0000256" key="6">
    <source>
        <dbReference type="RuleBase" id="RU362125"/>
    </source>
</evidence>
<dbReference type="Gene3D" id="2.40.110.10">
    <property type="entry name" value="Butyryl-CoA Dehydrogenase, subunit A, domain 2"/>
    <property type="match status" value="1"/>
</dbReference>
<dbReference type="GO" id="GO:0005886">
    <property type="term" value="C:plasma membrane"/>
    <property type="evidence" value="ECO:0007669"/>
    <property type="project" value="TreeGrafter"/>
</dbReference>
<dbReference type="InterPro" id="IPR013786">
    <property type="entry name" value="AcylCoA_DH/ox_N"/>
</dbReference>
<dbReference type="GO" id="GO:0016627">
    <property type="term" value="F:oxidoreductase activity, acting on the CH-CH group of donors"/>
    <property type="evidence" value="ECO:0007669"/>
    <property type="project" value="InterPro"/>
</dbReference>
<dbReference type="Gene3D" id="1.20.140.10">
    <property type="entry name" value="Butyryl-CoA Dehydrogenase, subunit A, domain 3"/>
    <property type="match status" value="1"/>
</dbReference>
<dbReference type="AlphaFoldDB" id="A0A5N0UIL1"/>
<keyword evidence="4 6" id="KW-0274">FAD</keyword>
<dbReference type="PANTHER" id="PTHR43292:SF4">
    <property type="entry name" value="ACYL-COA DEHYDROGENASE FADE34"/>
    <property type="match status" value="1"/>
</dbReference>
<dbReference type="EMBL" id="VMNW02000169">
    <property type="protein sequence ID" value="KAA9148551.1"/>
    <property type="molecule type" value="Genomic_DNA"/>
</dbReference>
<accession>A0A5N0UIL1</accession>
<evidence type="ECO:0000259" key="8">
    <source>
        <dbReference type="Pfam" id="PF02770"/>
    </source>
</evidence>
<dbReference type="GO" id="GO:0050660">
    <property type="term" value="F:flavin adenine dinucleotide binding"/>
    <property type="evidence" value="ECO:0007669"/>
    <property type="project" value="InterPro"/>
</dbReference>
<evidence type="ECO:0000259" key="9">
    <source>
        <dbReference type="Pfam" id="PF02771"/>
    </source>
</evidence>
<evidence type="ECO:0000256" key="3">
    <source>
        <dbReference type="ARBA" id="ARBA00022630"/>
    </source>
</evidence>
<keyword evidence="3 6" id="KW-0285">Flavoprotein</keyword>
<dbReference type="Pfam" id="PF00441">
    <property type="entry name" value="Acyl-CoA_dh_1"/>
    <property type="match status" value="1"/>
</dbReference>
<comment type="similarity">
    <text evidence="2 6">Belongs to the acyl-CoA dehydrogenase family.</text>
</comment>
<keyword evidence="11" id="KW-1185">Reference proteome</keyword>
<evidence type="ECO:0000313" key="10">
    <source>
        <dbReference type="EMBL" id="KAA9148551.1"/>
    </source>
</evidence>
<dbReference type="Proteomes" id="UP000319769">
    <property type="component" value="Unassembled WGS sequence"/>
</dbReference>
<dbReference type="InterPro" id="IPR006091">
    <property type="entry name" value="Acyl-CoA_Oxase/DH_mid-dom"/>
</dbReference>